<evidence type="ECO:0000313" key="7">
    <source>
        <dbReference type="EMBL" id="SCZ45410.1"/>
    </source>
</evidence>
<comment type="caution">
    <text evidence="7">The sequence shown here is derived from an EMBL/GenBank/DDBJ whole genome shotgun (WGS) entry which is preliminary data.</text>
</comment>
<gene>
    <name evidence="7" type="ORF">SAMN05216279_11016</name>
</gene>
<keyword evidence="2" id="KW-1003">Cell membrane</keyword>
<dbReference type="GO" id="GO:0005886">
    <property type="term" value="C:plasma membrane"/>
    <property type="evidence" value="ECO:0007669"/>
    <property type="project" value="UniProtKB-SubCell"/>
</dbReference>
<feature type="transmembrane region" description="Helical" evidence="6">
    <location>
        <begin position="266"/>
        <end position="294"/>
    </location>
</feature>
<dbReference type="RefSeq" id="WP_074584495.1">
    <property type="nucleotide sequence ID" value="NZ_FMWB01000010.1"/>
</dbReference>
<feature type="transmembrane region" description="Helical" evidence="6">
    <location>
        <begin position="23"/>
        <end position="41"/>
    </location>
</feature>
<evidence type="ECO:0000256" key="6">
    <source>
        <dbReference type="SAM" id="Phobius"/>
    </source>
</evidence>
<dbReference type="OrthoDB" id="9814461at2"/>
<dbReference type="EMBL" id="FMWB01000010">
    <property type="protein sequence ID" value="SCZ45410.1"/>
    <property type="molecule type" value="Genomic_DNA"/>
</dbReference>
<evidence type="ECO:0000256" key="5">
    <source>
        <dbReference type="ARBA" id="ARBA00023136"/>
    </source>
</evidence>
<comment type="subcellular location">
    <subcellularLocation>
        <location evidence="1">Cell inner membrane</location>
        <topology evidence="1">Multi-pass membrane protein</topology>
    </subcellularLocation>
</comment>
<feature type="transmembrane region" description="Helical" evidence="6">
    <location>
        <begin position="98"/>
        <end position="120"/>
    </location>
</feature>
<keyword evidence="3 6" id="KW-0812">Transmembrane</keyword>
<dbReference type="STRING" id="237610.BJP27_00625"/>
<feature type="transmembrane region" description="Helical" evidence="6">
    <location>
        <begin position="227"/>
        <end position="246"/>
    </location>
</feature>
<protein>
    <submittedName>
        <fullName evidence="7">Branched-chain amino acid transport system permease protein</fullName>
    </submittedName>
</protein>
<dbReference type="PANTHER" id="PTHR30482">
    <property type="entry name" value="HIGH-AFFINITY BRANCHED-CHAIN AMINO ACID TRANSPORT SYSTEM PERMEASE"/>
    <property type="match status" value="1"/>
</dbReference>
<feature type="transmembrane region" description="Helical" evidence="6">
    <location>
        <begin position="127"/>
        <end position="145"/>
    </location>
</feature>
<keyword evidence="5 6" id="KW-0472">Membrane</keyword>
<dbReference type="PANTHER" id="PTHR30482:SF5">
    <property type="entry name" value="ABC TRANSPORTER PERMEASE PROTEIN"/>
    <property type="match status" value="1"/>
</dbReference>
<feature type="transmembrane region" description="Helical" evidence="6">
    <location>
        <begin position="176"/>
        <end position="197"/>
    </location>
</feature>
<evidence type="ECO:0000256" key="2">
    <source>
        <dbReference type="ARBA" id="ARBA00022475"/>
    </source>
</evidence>
<dbReference type="InterPro" id="IPR043428">
    <property type="entry name" value="LivM-like"/>
</dbReference>
<proteinExistence type="predicted"/>
<dbReference type="GO" id="GO:0015658">
    <property type="term" value="F:branched-chain amino acid transmembrane transporter activity"/>
    <property type="evidence" value="ECO:0007669"/>
    <property type="project" value="InterPro"/>
</dbReference>
<keyword evidence="4 6" id="KW-1133">Transmembrane helix</keyword>
<evidence type="ECO:0000256" key="4">
    <source>
        <dbReference type="ARBA" id="ARBA00022989"/>
    </source>
</evidence>
<feature type="transmembrane region" description="Helical" evidence="6">
    <location>
        <begin position="47"/>
        <end position="67"/>
    </location>
</feature>
<evidence type="ECO:0000256" key="1">
    <source>
        <dbReference type="ARBA" id="ARBA00004429"/>
    </source>
</evidence>
<dbReference type="InterPro" id="IPR001851">
    <property type="entry name" value="ABC_transp_permease"/>
</dbReference>
<name>A0A1G5P8T9_9PSED</name>
<accession>A0A1G5P8T9</accession>
<evidence type="ECO:0000256" key="3">
    <source>
        <dbReference type="ARBA" id="ARBA00022692"/>
    </source>
</evidence>
<dbReference type="AlphaFoldDB" id="A0A1G5P8T9"/>
<sequence length="348" mass="37039">MSTSLDALTARPLASRAPAVRPARLALAAFLMLAFGVLPWVGSDYLFNALLIPFLVLALAGLGLNLLTGYAGQLSLGSAAFMAVGAFATYNLQVRMGWPLPLCLFAGGLLAALVSLLFGLPSLRIRGFYLIVSSLAAQFFVLWALTRFDWFSHGSASGVISAPPLVLLGQDFGGPLGRYLATLLVVLVLFAFAARLVHGELGRTWMAVRDRETAAAVMGLSVVRAKLLAFALSGFYLGIAGALWAFTYLGTVEPHGFDLSRSFQILFIVILGGLGSLAGSLYGAAFMVLFPLLLSNLAGWLPADLIAAGQLENLQKMAFGALIILVLIKEPEGLTRLATRGWQRLHRA</sequence>
<feature type="transmembrane region" description="Helical" evidence="6">
    <location>
        <begin position="74"/>
        <end position="92"/>
    </location>
</feature>
<dbReference type="CDD" id="cd06581">
    <property type="entry name" value="TM_PBP1_LivM_like"/>
    <property type="match status" value="1"/>
</dbReference>
<organism evidence="7 8">
    <name type="scientific">Pseudomonas oryzihabitans</name>
    <dbReference type="NCBI Taxonomy" id="47885"/>
    <lineage>
        <taxon>Bacteria</taxon>
        <taxon>Pseudomonadati</taxon>
        <taxon>Pseudomonadota</taxon>
        <taxon>Gammaproteobacteria</taxon>
        <taxon>Pseudomonadales</taxon>
        <taxon>Pseudomonadaceae</taxon>
        <taxon>Pseudomonas</taxon>
    </lineage>
</organism>
<evidence type="ECO:0000313" key="8">
    <source>
        <dbReference type="Proteomes" id="UP000183046"/>
    </source>
</evidence>
<reference evidence="8" key="1">
    <citation type="submission" date="2016-10" db="EMBL/GenBank/DDBJ databases">
        <authorList>
            <person name="de Groot N.N."/>
        </authorList>
    </citation>
    <scope>NUCLEOTIDE SEQUENCE [LARGE SCALE GENOMIC DNA]</scope>
    <source>
        <strain evidence="8">DSM 15758</strain>
    </source>
</reference>
<dbReference type="Pfam" id="PF02653">
    <property type="entry name" value="BPD_transp_2"/>
    <property type="match status" value="1"/>
</dbReference>
<dbReference type="Proteomes" id="UP000183046">
    <property type="component" value="Unassembled WGS sequence"/>
</dbReference>